<name>A0ABR8JZF6_9BACT</name>
<keyword evidence="5" id="KW-1185">Reference proteome</keyword>
<evidence type="ECO:0000313" key="4">
    <source>
        <dbReference type="EMBL" id="MBD2724625.1"/>
    </source>
</evidence>
<dbReference type="CDD" id="cd04301">
    <property type="entry name" value="NAT_SF"/>
    <property type="match status" value="1"/>
</dbReference>
<evidence type="ECO:0000256" key="2">
    <source>
        <dbReference type="ARBA" id="ARBA00023315"/>
    </source>
</evidence>
<dbReference type="InterPro" id="IPR000182">
    <property type="entry name" value="GNAT_dom"/>
</dbReference>
<sequence length="154" mass="16706">MASVPAVRPPRTPAEWAAYYQLRYEVLRRPWQQPPGSEHVPADDEPGTLHALLLAEEAAETPTALAVGMLQPTGSGHQGQLRFMAVAPAAAGTGLGSRVVAYLESQARAAGLREIMLHSRDSAVGFYEKHGYAVVEPSHTLFGVIPHFLMRKQL</sequence>
<dbReference type="SUPFAM" id="SSF55729">
    <property type="entry name" value="Acyl-CoA N-acyltransferases (Nat)"/>
    <property type="match status" value="1"/>
</dbReference>
<dbReference type="RefSeq" id="WP_190928634.1">
    <property type="nucleotide sequence ID" value="NZ_JACXAC010000008.1"/>
</dbReference>
<dbReference type="PROSITE" id="PS51186">
    <property type="entry name" value="GNAT"/>
    <property type="match status" value="1"/>
</dbReference>
<protein>
    <submittedName>
        <fullName evidence="4">GNAT family N-acetyltransferase</fullName>
    </submittedName>
</protein>
<dbReference type="Proteomes" id="UP000606003">
    <property type="component" value="Unassembled WGS sequence"/>
</dbReference>
<reference evidence="4 5" key="1">
    <citation type="submission" date="2020-09" db="EMBL/GenBank/DDBJ databases">
        <authorList>
            <person name="Kim M.K."/>
        </authorList>
    </citation>
    <scope>NUCLEOTIDE SEQUENCE [LARGE SCALE GENOMIC DNA]</scope>
    <source>
        <strain evidence="4 5">BT189</strain>
    </source>
</reference>
<comment type="caution">
    <text evidence="4">The sequence shown here is derived from an EMBL/GenBank/DDBJ whole genome shotgun (WGS) entry which is preliminary data.</text>
</comment>
<evidence type="ECO:0000256" key="1">
    <source>
        <dbReference type="ARBA" id="ARBA00022679"/>
    </source>
</evidence>
<proteinExistence type="predicted"/>
<dbReference type="InterPro" id="IPR016181">
    <property type="entry name" value="Acyl_CoA_acyltransferase"/>
</dbReference>
<dbReference type="Pfam" id="PF00583">
    <property type="entry name" value="Acetyltransf_1"/>
    <property type="match status" value="1"/>
</dbReference>
<dbReference type="PANTHER" id="PTHR43877">
    <property type="entry name" value="AMINOALKYLPHOSPHONATE N-ACETYLTRANSFERASE-RELATED-RELATED"/>
    <property type="match status" value="1"/>
</dbReference>
<feature type="domain" description="N-acetyltransferase" evidence="3">
    <location>
        <begin position="5"/>
        <end position="154"/>
    </location>
</feature>
<evidence type="ECO:0000313" key="5">
    <source>
        <dbReference type="Proteomes" id="UP000606003"/>
    </source>
</evidence>
<dbReference type="Gene3D" id="3.40.630.30">
    <property type="match status" value="1"/>
</dbReference>
<keyword evidence="1" id="KW-0808">Transferase</keyword>
<dbReference type="EMBL" id="JACXAC010000008">
    <property type="protein sequence ID" value="MBD2724625.1"/>
    <property type="molecule type" value="Genomic_DNA"/>
</dbReference>
<accession>A0ABR8JZF6</accession>
<gene>
    <name evidence="4" type="ORF">IC234_21030</name>
</gene>
<keyword evidence="2" id="KW-0012">Acyltransferase</keyword>
<organism evidence="4 5">
    <name type="scientific">Hymenobacter armeniacus</name>
    <dbReference type="NCBI Taxonomy" id="2771358"/>
    <lineage>
        <taxon>Bacteria</taxon>
        <taxon>Pseudomonadati</taxon>
        <taxon>Bacteroidota</taxon>
        <taxon>Cytophagia</taxon>
        <taxon>Cytophagales</taxon>
        <taxon>Hymenobacteraceae</taxon>
        <taxon>Hymenobacter</taxon>
    </lineage>
</organism>
<dbReference type="InterPro" id="IPR050832">
    <property type="entry name" value="Bact_Acetyltransf"/>
</dbReference>
<evidence type="ECO:0000259" key="3">
    <source>
        <dbReference type="PROSITE" id="PS51186"/>
    </source>
</evidence>